<comment type="subcellular location">
    <subcellularLocation>
        <location evidence="1">Nucleus</location>
    </subcellularLocation>
</comment>
<dbReference type="InterPro" id="IPR015495">
    <property type="entry name" value="Myb_TF_plants"/>
</dbReference>
<dbReference type="GO" id="GO:0005634">
    <property type="term" value="C:nucleus"/>
    <property type="evidence" value="ECO:0007669"/>
    <property type="project" value="UniProtKB-SubCell"/>
</dbReference>
<dbReference type="Proteomes" id="UP000002051">
    <property type="component" value="Chromosome 5"/>
</dbReference>
<dbReference type="eggNOG" id="KOG0048">
    <property type="taxonomic scope" value="Eukaryota"/>
</dbReference>
<dbReference type="AlphaFoldDB" id="G7K552"/>
<keyword evidence="6" id="KW-1185">Reference proteome</keyword>
<dbReference type="PaxDb" id="3880-AES93771"/>
<feature type="domain" description="HTH myb-type" evidence="3">
    <location>
        <begin position="1"/>
        <end position="24"/>
    </location>
</feature>
<sequence length="229" mass="26185">MKRGEGRTDNEIKNFWNTHLKKKLIQMGLDPVTHKPRPDYIDLPSYLQQIILKAANIVANCDINDLRSQYSDAKFHLPQLMSTTNDIISPSSDSLPQESLIKDIHSNNYLQNLYDGSNIGFPSQIIQPNLQNFEAPIEQLRPIQECEYSKKSDEQIDSTYVSSTIISSNSLPKLIPVSPQRLVPVKLDEENIINANDRCCDPSSSTTFETWGDFMNEEANDTYWKDFIE</sequence>
<evidence type="ECO:0000259" key="3">
    <source>
        <dbReference type="PROSITE" id="PS51294"/>
    </source>
</evidence>
<reference evidence="5" key="3">
    <citation type="submission" date="2015-04" db="UniProtKB">
        <authorList>
            <consortium name="EnsemblPlants"/>
        </authorList>
    </citation>
    <scope>IDENTIFICATION</scope>
    <source>
        <strain evidence="5">cv. Jemalong A17</strain>
    </source>
</reference>
<evidence type="ECO:0000313" key="6">
    <source>
        <dbReference type="Proteomes" id="UP000002051"/>
    </source>
</evidence>
<proteinExistence type="predicted"/>
<gene>
    <name evidence="4" type="ordered locus">MTR_5g007310</name>
</gene>
<dbReference type="EnsemblPlants" id="AES93771">
    <property type="protein sequence ID" value="AES93771"/>
    <property type="gene ID" value="MTR_5g007310"/>
</dbReference>
<accession>G7K552</accession>
<dbReference type="EMBL" id="CM001221">
    <property type="protein sequence ID" value="AES93771.1"/>
    <property type="molecule type" value="Genomic_DNA"/>
</dbReference>
<dbReference type="InterPro" id="IPR017930">
    <property type="entry name" value="Myb_dom"/>
</dbReference>
<dbReference type="PROSITE" id="PS51294">
    <property type="entry name" value="HTH_MYB"/>
    <property type="match status" value="1"/>
</dbReference>
<name>G7K552_MEDTR</name>
<organism evidence="4 6">
    <name type="scientific">Medicago truncatula</name>
    <name type="common">Barrel medic</name>
    <name type="synonym">Medicago tribuloides</name>
    <dbReference type="NCBI Taxonomy" id="3880"/>
    <lineage>
        <taxon>Eukaryota</taxon>
        <taxon>Viridiplantae</taxon>
        <taxon>Streptophyta</taxon>
        <taxon>Embryophyta</taxon>
        <taxon>Tracheophyta</taxon>
        <taxon>Spermatophyta</taxon>
        <taxon>Magnoliopsida</taxon>
        <taxon>eudicotyledons</taxon>
        <taxon>Gunneridae</taxon>
        <taxon>Pentapetalae</taxon>
        <taxon>rosids</taxon>
        <taxon>fabids</taxon>
        <taxon>Fabales</taxon>
        <taxon>Fabaceae</taxon>
        <taxon>Papilionoideae</taxon>
        <taxon>50 kb inversion clade</taxon>
        <taxon>NPAAA clade</taxon>
        <taxon>Hologalegina</taxon>
        <taxon>IRL clade</taxon>
        <taxon>Trifolieae</taxon>
        <taxon>Medicago</taxon>
    </lineage>
</organism>
<dbReference type="OMA" id="AQWLHSM"/>
<reference evidence="4 6" key="2">
    <citation type="journal article" date="2014" name="BMC Genomics">
        <title>An improved genome release (version Mt4.0) for the model legume Medicago truncatula.</title>
        <authorList>
            <person name="Tang H."/>
            <person name="Krishnakumar V."/>
            <person name="Bidwell S."/>
            <person name="Rosen B."/>
            <person name="Chan A."/>
            <person name="Zhou S."/>
            <person name="Gentzbittel L."/>
            <person name="Childs K.L."/>
            <person name="Yandell M."/>
            <person name="Gundlach H."/>
            <person name="Mayer K.F."/>
            <person name="Schwartz D.C."/>
            <person name="Town C.D."/>
        </authorList>
    </citation>
    <scope>GENOME REANNOTATION</scope>
    <source>
        <strain evidence="5 6">cv. Jemalong A17</strain>
    </source>
</reference>
<evidence type="ECO:0000256" key="1">
    <source>
        <dbReference type="ARBA" id="ARBA00004123"/>
    </source>
</evidence>
<keyword evidence="2" id="KW-0539">Nucleus</keyword>
<protein>
    <submittedName>
        <fullName evidence="4">Myb transcription factor</fullName>
    </submittedName>
</protein>
<dbReference type="STRING" id="3880.G7K552"/>
<dbReference type="PANTHER" id="PTHR47994:SF5">
    <property type="entry name" value="F14D16.11-RELATED"/>
    <property type="match status" value="1"/>
</dbReference>
<evidence type="ECO:0000313" key="5">
    <source>
        <dbReference type="EnsemblPlants" id="AES93771"/>
    </source>
</evidence>
<reference evidence="4 6" key="1">
    <citation type="journal article" date="2011" name="Nature">
        <title>The Medicago genome provides insight into the evolution of rhizobial symbioses.</title>
        <authorList>
            <person name="Young N.D."/>
            <person name="Debelle F."/>
            <person name="Oldroyd G.E."/>
            <person name="Geurts R."/>
            <person name="Cannon S.B."/>
            <person name="Udvardi M.K."/>
            <person name="Benedito V.A."/>
            <person name="Mayer K.F."/>
            <person name="Gouzy J."/>
            <person name="Schoof H."/>
            <person name="Van de Peer Y."/>
            <person name="Proost S."/>
            <person name="Cook D.R."/>
            <person name="Meyers B.C."/>
            <person name="Spannagl M."/>
            <person name="Cheung F."/>
            <person name="De Mita S."/>
            <person name="Krishnakumar V."/>
            <person name="Gundlach H."/>
            <person name="Zhou S."/>
            <person name="Mudge J."/>
            <person name="Bharti A.K."/>
            <person name="Murray J.D."/>
            <person name="Naoumkina M.A."/>
            <person name="Rosen B."/>
            <person name="Silverstein K.A."/>
            <person name="Tang H."/>
            <person name="Rombauts S."/>
            <person name="Zhao P.X."/>
            <person name="Zhou P."/>
            <person name="Barbe V."/>
            <person name="Bardou P."/>
            <person name="Bechner M."/>
            <person name="Bellec A."/>
            <person name="Berger A."/>
            <person name="Berges H."/>
            <person name="Bidwell S."/>
            <person name="Bisseling T."/>
            <person name="Choisne N."/>
            <person name="Couloux A."/>
            <person name="Denny R."/>
            <person name="Deshpande S."/>
            <person name="Dai X."/>
            <person name="Doyle J.J."/>
            <person name="Dudez A.M."/>
            <person name="Farmer A.D."/>
            <person name="Fouteau S."/>
            <person name="Franken C."/>
            <person name="Gibelin C."/>
            <person name="Gish J."/>
            <person name="Goldstein S."/>
            <person name="Gonzalez A.J."/>
            <person name="Green P.J."/>
            <person name="Hallab A."/>
            <person name="Hartog M."/>
            <person name="Hua A."/>
            <person name="Humphray S.J."/>
            <person name="Jeong D.H."/>
            <person name="Jing Y."/>
            <person name="Jocker A."/>
            <person name="Kenton S.M."/>
            <person name="Kim D.J."/>
            <person name="Klee K."/>
            <person name="Lai H."/>
            <person name="Lang C."/>
            <person name="Lin S."/>
            <person name="Macmil S.L."/>
            <person name="Magdelenat G."/>
            <person name="Matthews L."/>
            <person name="McCorrison J."/>
            <person name="Monaghan E.L."/>
            <person name="Mun J.H."/>
            <person name="Najar F.Z."/>
            <person name="Nicholson C."/>
            <person name="Noirot C."/>
            <person name="O'Bleness M."/>
            <person name="Paule C.R."/>
            <person name="Poulain J."/>
            <person name="Prion F."/>
            <person name="Qin B."/>
            <person name="Qu C."/>
            <person name="Retzel E.F."/>
            <person name="Riddle C."/>
            <person name="Sallet E."/>
            <person name="Samain S."/>
            <person name="Samson N."/>
            <person name="Sanders I."/>
            <person name="Saurat O."/>
            <person name="Scarpelli C."/>
            <person name="Schiex T."/>
            <person name="Segurens B."/>
            <person name="Severin A.J."/>
            <person name="Sherrier D.J."/>
            <person name="Shi R."/>
            <person name="Sims S."/>
            <person name="Singer S.R."/>
            <person name="Sinharoy S."/>
            <person name="Sterck L."/>
            <person name="Viollet A."/>
            <person name="Wang B.B."/>
            <person name="Wang K."/>
            <person name="Wang M."/>
            <person name="Wang X."/>
            <person name="Warfsmann J."/>
            <person name="Weissenbach J."/>
            <person name="White D.D."/>
            <person name="White J.D."/>
            <person name="Wiley G.B."/>
            <person name="Wincker P."/>
            <person name="Xing Y."/>
            <person name="Yang L."/>
            <person name="Yao Z."/>
            <person name="Ying F."/>
            <person name="Zhai J."/>
            <person name="Zhou L."/>
            <person name="Zuber A."/>
            <person name="Denarie J."/>
            <person name="Dixon R.A."/>
            <person name="May G.D."/>
            <person name="Schwartz D.C."/>
            <person name="Rogers J."/>
            <person name="Quetier F."/>
            <person name="Town C.D."/>
            <person name="Roe B.A."/>
        </authorList>
    </citation>
    <scope>NUCLEOTIDE SEQUENCE [LARGE SCALE GENOMIC DNA]</scope>
    <source>
        <strain evidence="4">A17</strain>
        <strain evidence="5 6">cv. Jemalong A17</strain>
    </source>
</reference>
<dbReference type="PANTHER" id="PTHR47994">
    <property type="entry name" value="F14D16.11-RELATED"/>
    <property type="match status" value="1"/>
</dbReference>
<evidence type="ECO:0000256" key="2">
    <source>
        <dbReference type="ARBA" id="ARBA00023242"/>
    </source>
</evidence>
<evidence type="ECO:0000313" key="4">
    <source>
        <dbReference type="EMBL" id="AES93771.1"/>
    </source>
</evidence>
<dbReference type="HOGENOM" id="CLU_1211358_0_0_1"/>
<dbReference type="Gene3D" id="1.10.10.60">
    <property type="entry name" value="Homeodomain-like"/>
    <property type="match status" value="1"/>
</dbReference>